<proteinExistence type="predicted"/>
<keyword evidence="2" id="KW-1185">Reference proteome</keyword>
<name>A0A2A5RUK4_9LACT</name>
<dbReference type="SUPFAM" id="SSF53335">
    <property type="entry name" value="S-adenosyl-L-methionine-dependent methyltransferases"/>
    <property type="match status" value="1"/>
</dbReference>
<dbReference type="InterPro" id="IPR029063">
    <property type="entry name" value="SAM-dependent_MTases_sf"/>
</dbReference>
<gene>
    <name evidence="1" type="ORF">RU86_GL001615</name>
</gene>
<protein>
    <submittedName>
        <fullName evidence="1">Uncharacterized protein</fullName>
    </submittedName>
</protein>
<comment type="caution">
    <text evidence="1">The sequence shown here is derived from an EMBL/GenBank/DDBJ whole genome shotgun (WGS) entry which is preliminary data.</text>
</comment>
<evidence type="ECO:0000313" key="2">
    <source>
        <dbReference type="Proteomes" id="UP000218282"/>
    </source>
</evidence>
<reference evidence="1 2" key="1">
    <citation type="submission" date="2014-12" db="EMBL/GenBank/DDBJ databases">
        <title>Draft genome sequences of 10 type strains of Lactococcus.</title>
        <authorList>
            <person name="Sun Z."/>
            <person name="Zhong Z."/>
            <person name="Liu W."/>
            <person name="Zhang W."/>
            <person name="Zhang H."/>
        </authorList>
    </citation>
    <scope>NUCLEOTIDE SEQUENCE [LARGE SCALE GENOMIC DNA]</scope>
    <source>
        <strain evidence="1 2">DSM 6634</strain>
    </source>
</reference>
<dbReference type="Gene3D" id="3.40.50.150">
    <property type="entry name" value="Vaccinia Virus protein VP39"/>
    <property type="match status" value="1"/>
</dbReference>
<organism evidence="1 2">
    <name type="scientific">Pseudolactococcus piscium</name>
    <dbReference type="NCBI Taxonomy" id="1364"/>
    <lineage>
        <taxon>Bacteria</taxon>
        <taxon>Bacillati</taxon>
        <taxon>Bacillota</taxon>
        <taxon>Bacilli</taxon>
        <taxon>Lactobacillales</taxon>
        <taxon>Streptococcaceae</taxon>
        <taxon>Pseudolactococcus</taxon>
    </lineage>
</organism>
<sequence>MLSPIVKKKAIDEYYRVLKPGGKLLTHDVAFLNPELT</sequence>
<accession>A0A2A5RUK4</accession>
<evidence type="ECO:0000313" key="1">
    <source>
        <dbReference type="EMBL" id="PCS04448.1"/>
    </source>
</evidence>
<dbReference type="Proteomes" id="UP000218282">
    <property type="component" value="Unassembled WGS sequence"/>
</dbReference>
<dbReference type="AlphaFoldDB" id="A0A2A5RUK4"/>
<dbReference type="EMBL" id="JXJW01000031">
    <property type="protein sequence ID" value="PCS04448.1"/>
    <property type="molecule type" value="Genomic_DNA"/>
</dbReference>